<organism evidence="9 10">
    <name type="scientific">Phytohabitans suffuscus</name>
    <dbReference type="NCBI Taxonomy" id="624315"/>
    <lineage>
        <taxon>Bacteria</taxon>
        <taxon>Bacillati</taxon>
        <taxon>Actinomycetota</taxon>
        <taxon>Actinomycetes</taxon>
        <taxon>Micromonosporales</taxon>
        <taxon>Micromonosporaceae</taxon>
    </lineage>
</organism>
<keyword evidence="5 7" id="KW-0472">Membrane</keyword>
<keyword evidence="3" id="KW-0201">Cytochrome c-type biogenesis</keyword>
<reference evidence="9 10" key="1">
    <citation type="submission" date="2020-03" db="EMBL/GenBank/DDBJ databases">
        <title>Whole genome shotgun sequence of Phytohabitans suffuscus NBRC 105367.</title>
        <authorList>
            <person name="Komaki H."/>
            <person name="Tamura T."/>
        </authorList>
    </citation>
    <scope>NUCLEOTIDE SEQUENCE [LARGE SCALE GENOMIC DNA]</scope>
    <source>
        <strain evidence="9 10">NBRC 105367</strain>
    </source>
</reference>
<sequence length="240" mass="25879">MIRYTDRYGQAQTTVAAFLNIDGMLTSEGVAAFPDANIDPKAGGARDPDAQVAFEGLYLPTAPDQPPYTRSVFPAERSPAVMLWAYRGNLGLDAGIPGSVYRLDQRQVDNGRLKRVGEATLLRVGEKMTLDDGSTVEFLGTRQYATLSIRYDPGEMIALGGAVAGLLGLLLSLTGRRRRVFFRITTGRSSLVEAGGLPRTDYSGFGEEFKQTVEAVERVGKTAPAPDGGERVSEEGSVKR</sequence>
<evidence type="ECO:0000256" key="3">
    <source>
        <dbReference type="ARBA" id="ARBA00022748"/>
    </source>
</evidence>
<feature type="region of interest" description="Disordered" evidence="6">
    <location>
        <begin position="220"/>
        <end position="240"/>
    </location>
</feature>
<reference evidence="9 10" key="2">
    <citation type="submission" date="2020-03" db="EMBL/GenBank/DDBJ databases">
        <authorList>
            <person name="Ichikawa N."/>
            <person name="Kimura A."/>
            <person name="Kitahashi Y."/>
            <person name="Uohara A."/>
        </authorList>
    </citation>
    <scope>NUCLEOTIDE SEQUENCE [LARGE SCALE GENOMIC DNA]</scope>
    <source>
        <strain evidence="9 10">NBRC 105367</strain>
    </source>
</reference>
<keyword evidence="4 7" id="KW-1133">Transmembrane helix</keyword>
<accession>A0A6F8YJT9</accession>
<proteinExistence type="predicted"/>
<dbReference type="KEGG" id="psuu:Psuf_036160"/>
<evidence type="ECO:0000313" key="10">
    <source>
        <dbReference type="Proteomes" id="UP000503011"/>
    </source>
</evidence>
<dbReference type="EMBL" id="AP022871">
    <property type="protein sequence ID" value="BCB86303.1"/>
    <property type="molecule type" value="Genomic_DNA"/>
</dbReference>
<evidence type="ECO:0000256" key="1">
    <source>
        <dbReference type="ARBA" id="ARBA00004141"/>
    </source>
</evidence>
<dbReference type="Pfam" id="PF05140">
    <property type="entry name" value="ResB"/>
    <property type="match status" value="1"/>
</dbReference>
<evidence type="ECO:0000256" key="5">
    <source>
        <dbReference type="ARBA" id="ARBA00023136"/>
    </source>
</evidence>
<dbReference type="Proteomes" id="UP000503011">
    <property type="component" value="Chromosome"/>
</dbReference>
<dbReference type="InterPro" id="IPR007816">
    <property type="entry name" value="ResB-like_domain"/>
</dbReference>
<comment type="subcellular location">
    <subcellularLocation>
        <location evidence="1">Membrane</location>
        <topology evidence="1">Multi-pass membrane protein</topology>
    </subcellularLocation>
</comment>
<evidence type="ECO:0000256" key="2">
    <source>
        <dbReference type="ARBA" id="ARBA00022692"/>
    </source>
</evidence>
<evidence type="ECO:0000256" key="4">
    <source>
        <dbReference type="ARBA" id="ARBA00022989"/>
    </source>
</evidence>
<evidence type="ECO:0000256" key="6">
    <source>
        <dbReference type="SAM" id="MobiDB-lite"/>
    </source>
</evidence>
<evidence type="ECO:0000313" key="9">
    <source>
        <dbReference type="EMBL" id="BCB86303.1"/>
    </source>
</evidence>
<name>A0A6F8YJT9_9ACTN</name>
<keyword evidence="10" id="KW-1185">Reference proteome</keyword>
<gene>
    <name evidence="9" type="ORF">Psuf_036160</name>
</gene>
<evidence type="ECO:0000259" key="8">
    <source>
        <dbReference type="Pfam" id="PF05140"/>
    </source>
</evidence>
<feature type="domain" description="ResB-like" evidence="8">
    <location>
        <begin position="3"/>
        <end position="210"/>
    </location>
</feature>
<feature type="transmembrane region" description="Helical" evidence="7">
    <location>
        <begin position="156"/>
        <end position="173"/>
    </location>
</feature>
<dbReference type="GO" id="GO:0016020">
    <property type="term" value="C:membrane"/>
    <property type="evidence" value="ECO:0007669"/>
    <property type="project" value="UniProtKB-SubCell"/>
</dbReference>
<keyword evidence="2 7" id="KW-0812">Transmembrane</keyword>
<feature type="compositionally biased region" description="Basic and acidic residues" evidence="6">
    <location>
        <begin position="228"/>
        <end position="240"/>
    </location>
</feature>
<protein>
    <recommendedName>
        <fullName evidence="8">ResB-like domain-containing protein</fullName>
    </recommendedName>
</protein>
<evidence type="ECO:0000256" key="7">
    <source>
        <dbReference type="SAM" id="Phobius"/>
    </source>
</evidence>
<dbReference type="GO" id="GO:0017004">
    <property type="term" value="P:cytochrome complex assembly"/>
    <property type="evidence" value="ECO:0007669"/>
    <property type="project" value="UniProtKB-KW"/>
</dbReference>
<dbReference type="AlphaFoldDB" id="A0A6F8YJT9"/>